<dbReference type="SUPFAM" id="SSF47413">
    <property type="entry name" value="lambda repressor-like DNA-binding domains"/>
    <property type="match status" value="1"/>
</dbReference>
<dbReference type="SMART" id="SM00530">
    <property type="entry name" value="HTH_XRE"/>
    <property type="match status" value="1"/>
</dbReference>
<dbReference type="RefSeq" id="WP_053197688.1">
    <property type="nucleotide sequence ID" value="NZ_CP011409.1"/>
</dbReference>
<evidence type="ECO:0000313" key="3">
    <source>
        <dbReference type="Proteomes" id="UP000063429"/>
    </source>
</evidence>
<dbReference type="InterPro" id="IPR001387">
    <property type="entry name" value="Cro/C1-type_HTH"/>
</dbReference>
<dbReference type="Proteomes" id="UP000063429">
    <property type="component" value="Chromosome"/>
</dbReference>
<proteinExistence type="predicted"/>
<dbReference type="CDD" id="cd00093">
    <property type="entry name" value="HTH_XRE"/>
    <property type="match status" value="1"/>
</dbReference>
<dbReference type="PROSITE" id="PS50943">
    <property type="entry name" value="HTH_CROC1"/>
    <property type="match status" value="1"/>
</dbReference>
<protein>
    <submittedName>
        <fullName evidence="2">XRE family transcriptional regulator</fullName>
    </submittedName>
</protein>
<evidence type="ECO:0000259" key="1">
    <source>
        <dbReference type="PROSITE" id="PS50943"/>
    </source>
</evidence>
<organism evidence="2 3">
    <name type="scientific">Herbaspirillum hiltneri N3</name>
    <dbReference type="NCBI Taxonomy" id="1262470"/>
    <lineage>
        <taxon>Bacteria</taxon>
        <taxon>Pseudomonadati</taxon>
        <taxon>Pseudomonadota</taxon>
        <taxon>Betaproteobacteria</taxon>
        <taxon>Burkholderiales</taxon>
        <taxon>Oxalobacteraceae</taxon>
        <taxon>Herbaspirillum</taxon>
    </lineage>
</organism>
<accession>A0ABM5V1C6</accession>
<sequence length="101" mass="11234">MDKRYNPISLQEQVQLRKQAVDGVLAHPEWDLAEAARHLRTTMRLTIKEMAKVTGLSERTLRDIESGRSGGTIATAEKLLGLVGLRLSISRIRPVSGDQQV</sequence>
<reference evidence="3" key="1">
    <citation type="journal article" date="2015" name="Genome Announc.">
        <title>Complete Genome Sequence of Herbaspirillum hiltneri N3 (DSM 17495), Isolated from Surface-Sterilized Wheat Roots.</title>
        <authorList>
            <person name="Guizelini D."/>
            <person name="Saizaki P.M."/>
            <person name="Coimbra N.A."/>
            <person name="Weiss V.A."/>
            <person name="Faoro H."/>
            <person name="Sfeir M.Z."/>
            <person name="Baura V.A."/>
            <person name="Monteiro R.A."/>
            <person name="Chubatsu L.S."/>
            <person name="Souza E.M."/>
            <person name="Cruz L.M."/>
            <person name="Pedrosa F.O."/>
            <person name="Raittz R.T."/>
            <person name="Marchaukoski J.N."/>
            <person name="Steffens M.B."/>
        </authorList>
    </citation>
    <scope>NUCLEOTIDE SEQUENCE [LARGE SCALE GENOMIC DNA]</scope>
    <source>
        <strain evidence="3">N3</strain>
    </source>
</reference>
<dbReference type="EMBL" id="CP011409">
    <property type="protein sequence ID" value="AKZ63269.1"/>
    <property type="molecule type" value="Genomic_DNA"/>
</dbReference>
<dbReference type="Pfam" id="PF13560">
    <property type="entry name" value="HTH_31"/>
    <property type="match status" value="1"/>
</dbReference>
<dbReference type="InterPro" id="IPR010982">
    <property type="entry name" value="Lambda_DNA-bd_dom_sf"/>
</dbReference>
<evidence type="ECO:0000313" key="2">
    <source>
        <dbReference type="EMBL" id="AKZ63269.1"/>
    </source>
</evidence>
<dbReference type="Gene3D" id="1.10.260.40">
    <property type="entry name" value="lambda repressor-like DNA-binding domains"/>
    <property type="match status" value="1"/>
</dbReference>
<gene>
    <name evidence="2" type="ORF">F506_11835</name>
</gene>
<keyword evidence="3" id="KW-1185">Reference proteome</keyword>
<feature type="domain" description="HTH cro/C1-type" evidence="1">
    <location>
        <begin position="37"/>
        <end position="92"/>
    </location>
</feature>
<name>A0ABM5V1C6_9BURK</name>